<accession>A0ABR1QX46</accession>
<keyword evidence="4" id="KW-1185">Reference proteome</keyword>
<feature type="domain" description="GST N-terminal" evidence="1">
    <location>
        <begin position="22"/>
        <end position="94"/>
    </location>
</feature>
<reference evidence="3 4" key="1">
    <citation type="submission" date="2023-01" db="EMBL/GenBank/DDBJ databases">
        <title>Analysis of 21 Apiospora genomes using comparative genomics revels a genus with tremendous synthesis potential of carbohydrate active enzymes and secondary metabolites.</title>
        <authorList>
            <person name="Sorensen T."/>
        </authorList>
    </citation>
    <scope>NUCLEOTIDE SEQUENCE [LARGE SCALE GENOMIC DNA]</scope>
    <source>
        <strain evidence="3 4">CBS 24483</strain>
    </source>
</reference>
<name>A0ABR1QX46_9PEZI</name>
<dbReference type="InterPro" id="IPR004045">
    <property type="entry name" value="Glutathione_S-Trfase_N"/>
</dbReference>
<feature type="domain" description="Glutathione S-transferase UstS-like C-terminal" evidence="2">
    <location>
        <begin position="118"/>
        <end position="222"/>
    </location>
</feature>
<evidence type="ECO:0000313" key="4">
    <source>
        <dbReference type="Proteomes" id="UP001391051"/>
    </source>
</evidence>
<dbReference type="InterPro" id="IPR054416">
    <property type="entry name" value="GST_UstS-like_C"/>
</dbReference>
<evidence type="ECO:0000259" key="2">
    <source>
        <dbReference type="Pfam" id="PF22041"/>
    </source>
</evidence>
<dbReference type="Gene3D" id="3.40.30.10">
    <property type="entry name" value="Glutaredoxin"/>
    <property type="match status" value="1"/>
</dbReference>
<proteinExistence type="predicted"/>
<dbReference type="EMBL" id="JAQQWE010000001">
    <property type="protein sequence ID" value="KAK7967272.1"/>
    <property type="molecule type" value="Genomic_DNA"/>
</dbReference>
<evidence type="ECO:0008006" key="5">
    <source>
        <dbReference type="Google" id="ProtNLM"/>
    </source>
</evidence>
<sequence length="245" mass="27565">MAAQETPEIVLYDLACTKNICFSPVVWCTRLMLNYKQIPYKTVFLEFPDIEATLEELGLPPNETGHKYTVPAIQHVPTATHLMGSIPIAQFLESTYPDPPVPLTSEPGSEIGARARAVVGPVMTKSLMPREVRILSPRSQEYFRRTREASIGRPLEDLLGEGTDDEQQRWDAVDEELRGLGAFLQTRKAEGPFVLGARPSYTDFFIAGSLQCARTVDEGVFKRISKYPGFKDIYEACQPYMERKD</sequence>
<protein>
    <recommendedName>
        <fullName evidence="5">GST N-terminal domain-containing protein</fullName>
    </recommendedName>
</protein>
<dbReference type="InterPro" id="IPR036249">
    <property type="entry name" value="Thioredoxin-like_sf"/>
</dbReference>
<evidence type="ECO:0000259" key="1">
    <source>
        <dbReference type="Pfam" id="PF13409"/>
    </source>
</evidence>
<evidence type="ECO:0000313" key="3">
    <source>
        <dbReference type="EMBL" id="KAK7967272.1"/>
    </source>
</evidence>
<dbReference type="InterPro" id="IPR036282">
    <property type="entry name" value="Glutathione-S-Trfase_C_sf"/>
</dbReference>
<dbReference type="Proteomes" id="UP001391051">
    <property type="component" value="Unassembled WGS sequence"/>
</dbReference>
<dbReference type="Pfam" id="PF13409">
    <property type="entry name" value="GST_N_2"/>
    <property type="match status" value="1"/>
</dbReference>
<organism evidence="3 4">
    <name type="scientific">Apiospora aurea</name>
    <dbReference type="NCBI Taxonomy" id="335848"/>
    <lineage>
        <taxon>Eukaryota</taxon>
        <taxon>Fungi</taxon>
        <taxon>Dikarya</taxon>
        <taxon>Ascomycota</taxon>
        <taxon>Pezizomycotina</taxon>
        <taxon>Sordariomycetes</taxon>
        <taxon>Xylariomycetidae</taxon>
        <taxon>Amphisphaeriales</taxon>
        <taxon>Apiosporaceae</taxon>
        <taxon>Apiospora</taxon>
    </lineage>
</organism>
<dbReference type="RefSeq" id="XP_066706664.1">
    <property type="nucleotide sequence ID" value="XM_066837771.1"/>
</dbReference>
<dbReference type="Gene3D" id="1.20.1050.10">
    <property type="match status" value="1"/>
</dbReference>
<gene>
    <name evidence="3" type="ORF">PG986_001549</name>
</gene>
<dbReference type="SUPFAM" id="SSF47616">
    <property type="entry name" value="GST C-terminal domain-like"/>
    <property type="match status" value="1"/>
</dbReference>
<dbReference type="Pfam" id="PF22041">
    <property type="entry name" value="GST_C_7"/>
    <property type="match status" value="1"/>
</dbReference>
<dbReference type="SUPFAM" id="SSF52833">
    <property type="entry name" value="Thioredoxin-like"/>
    <property type="match status" value="1"/>
</dbReference>
<dbReference type="GeneID" id="92070833"/>
<comment type="caution">
    <text evidence="3">The sequence shown here is derived from an EMBL/GenBank/DDBJ whole genome shotgun (WGS) entry which is preliminary data.</text>
</comment>